<name>A0A6J4INB5_9ACTN</name>
<dbReference type="InterPro" id="IPR002711">
    <property type="entry name" value="HNH"/>
</dbReference>
<dbReference type="InterPro" id="IPR003870">
    <property type="entry name" value="DUF222"/>
</dbReference>
<dbReference type="SMART" id="SM00507">
    <property type="entry name" value="HNHc"/>
    <property type="match status" value="1"/>
</dbReference>
<evidence type="ECO:0000256" key="1">
    <source>
        <dbReference type="ARBA" id="ARBA00023450"/>
    </source>
</evidence>
<dbReference type="Pfam" id="PF01844">
    <property type="entry name" value="HNH"/>
    <property type="match status" value="1"/>
</dbReference>
<dbReference type="InterPro" id="IPR003615">
    <property type="entry name" value="HNH_nuc"/>
</dbReference>
<dbReference type="CDD" id="cd00085">
    <property type="entry name" value="HNHc"/>
    <property type="match status" value="1"/>
</dbReference>
<dbReference type="GO" id="GO:0004519">
    <property type="term" value="F:endonuclease activity"/>
    <property type="evidence" value="ECO:0007669"/>
    <property type="project" value="InterPro"/>
</dbReference>
<reference evidence="4" key="1">
    <citation type="submission" date="2020-02" db="EMBL/GenBank/DDBJ databases">
        <authorList>
            <person name="Meier V. D."/>
        </authorList>
    </citation>
    <scope>NUCLEOTIDE SEQUENCE</scope>
    <source>
        <strain evidence="4">AVDCRST_MAG76</strain>
    </source>
</reference>
<evidence type="ECO:0000259" key="3">
    <source>
        <dbReference type="SMART" id="SM00507"/>
    </source>
</evidence>
<evidence type="ECO:0000313" key="4">
    <source>
        <dbReference type="EMBL" id="CAA9257342.1"/>
    </source>
</evidence>
<feature type="domain" description="HNH nuclease" evidence="3">
    <location>
        <begin position="304"/>
        <end position="356"/>
    </location>
</feature>
<dbReference type="EMBL" id="CADCSZ010000161">
    <property type="protein sequence ID" value="CAA9257342.1"/>
    <property type="molecule type" value="Genomic_DNA"/>
</dbReference>
<dbReference type="Gene3D" id="1.10.30.50">
    <property type="match status" value="1"/>
</dbReference>
<protein>
    <recommendedName>
        <fullName evidence="3">HNH nuclease domain-containing protein</fullName>
    </recommendedName>
</protein>
<comment type="similarity">
    <text evidence="1">Belongs to the Rv1128c/1148c/1588c/1702c/1945/3466 family.</text>
</comment>
<dbReference type="AlphaFoldDB" id="A0A6J4INB5"/>
<evidence type="ECO:0000256" key="2">
    <source>
        <dbReference type="SAM" id="MobiDB-lite"/>
    </source>
</evidence>
<accession>A0A6J4INB5</accession>
<organism evidence="4">
    <name type="scientific">uncultured Acidimicrobiales bacterium</name>
    <dbReference type="NCBI Taxonomy" id="310071"/>
    <lineage>
        <taxon>Bacteria</taxon>
        <taxon>Bacillati</taxon>
        <taxon>Actinomycetota</taxon>
        <taxon>Acidimicrobiia</taxon>
        <taxon>Acidimicrobiales</taxon>
        <taxon>environmental samples</taxon>
    </lineage>
</organism>
<dbReference type="GO" id="GO:0003676">
    <property type="term" value="F:nucleic acid binding"/>
    <property type="evidence" value="ECO:0007669"/>
    <property type="project" value="InterPro"/>
</dbReference>
<proteinExistence type="inferred from homology"/>
<dbReference type="Pfam" id="PF02720">
    <property type="entry name" value="DUF222"/>
    <property type="match status" value="1"/>
</dbReference>
<feature type="region of interest" description="Disordered" evidence="2">
    <location>
        <begin position="374"/>
        <end position="402"/>
    </location>
</feature>
<sequence length="417" mass="45150">MFDAAVELCDVDDDTLAGLLREASAEVNRAQARRLAITAEWDRRQAWAADGAYNGRCWLAANCGLSRREAHSVLHTAEVVASAPVVAAAVEAASLPVAKVEVLASVVTVRTTAAFVRDQEVLLEAVARLSVDDTRKVARWWQRLADADGTEPFERPIGLRCSVAGDGTTHVAGTLDVEGGAIVRSMLDAIADQLWRAERDPDQVEARPVNQNERLRGQALIQMARQAGAAHPTRTGARPLLTVLVDLDTLEGRAGHPAQVDGGGLVTAEAARRLACDADISRLLTGPDGALLQLGRTTRTATADQWRALRLRDRGCTWPGCDRPPGWCQAHHIVWWQNGGRTDLENLTLLCSHHHHRIHDSGWHLERLDDGTLRFTGPGGRTLTRPPPPPPTPLRPSPVSSPLDCAAIRQRARALAA</sequence>
<feature type="compositionally biased region" description="Pro residues" evidence="2">
    <location>
        <begin position="385"/>
        <end position="396"/>
    </location>
</feature>
<dbReference type="GO" id="GO:0008270">
    <property type="term" value="F:zinc ion binding"/>
    <property type="evidence" value="ECO:0007669"/>
    <property type="project" value="InterPro"/>
</dbReference>
<gene>
    <name evidence="4" type="ORF">AVDCRST_MAG76-2633</name>
</gene>